<dbReference type="EMBL" id="JAHQIW010000164">
    <property type="protein sequence ID" value="KAJ1346387.1"/>
    <property type="molecule type" value="Genomic_DNA"/>
</dbReference>
<organism evidence="1 2">
    <name type="scientific">Parelaphostrongylus tenuis</name>
    <name type="common">Meningeal worm</name>
    <dbReference type="NCBI Taxonomy" id="148309"/>
    <lineage>
        <taxon>Eukaryota</taxon>
        <taxon>Metazoa</taxon>
        <taxon>Ecdysozoa</taxon>
        <taxon>Nematoda</taxon>
        <taxon>Chromadorea</taxon>
        <taxon>Rhabditida</taxon>
        <taxon>Rhabditina</taxon>
        <taxon>Rhabditomorpha</taxon>
        <taxon>Strongyloidea</taxon>
        <taxon>Metastrongylidae</taxon>
        <taxon>Parelaphostrongylus</taxon>
    </lineage>
</organism>
<protein>
    <submittedName>
        <fullName evidence="1">Uncharacterized protein</fullName>
    </submittedName>
</protein>
<accession>A0AAD5MC72</accession>
<keyword evidence="2" id="KW-1185">Reference proteome</keyword>
<name>A0AAD5MC72_PARTN</name>
<proteinExistence type="predicted"/>
<evidence type="ECO:0000313" key="1">
    <source>
        <dbReference type="EMBL" id="KAJ1346387.1"/>
    </source>
</evidence>
<dbReference type="Proteomes" id="UP001196413">
    <property type="component" value="Unassembled WGS sequence"/>
</dbReference>
<gene>
    <name evidence="1" type="ORF">KIN20_001161</name>
</gene>
<dbReference type="AlphaFoldDB" id="A0AAD5MC72"/>
<sequence>MNTIPNDFFFLDGLRSGQSVVTSVPHPFYYGPFGLPPVPYPAPIMPPYNTPAANFSPWYNSTENGDFPRTSASTAISSNDKQMLALSHRQLNASSETLPQIPCNDNEAVSSIAAKSTTINAAVTASPTSSITNHLVPPKLPFFASVVTSSSTITAQMAENDKNSVPSLPKLSQILNPQNLPFYAQIKDFSRGLRQCGSSICIKAEIKISDD</sequence>
<reference evidence="1" key="1">
    <citation type="submission" date="2021-06" db="EMBL/GenBank/DDBJ databases">
        <title>Parelaphostrongylus tenuis whole genome reference sequence.</title>
        <authorList>
            <person name="Garwood T.J."/>
            <person name="Larsen P.A."/>
            <person name="Fountain-Jones N.M."/>
            <person name="Garbe J.R."/>
            <person name="Macchietto M.G."/>
            <person name="Kania S.A."/>
            <person name="Gerhold R.W."/>
            <person name="Richards J.E."/>
            <person name="Wolf T.M."/>
        </authorList>
    </citation>
    <scope>NUCLEOTIDE SEQUENCE</scope>
    <source>
        <strain evidence="1">MNPRO001-30</strain>
        <tissue evidence="1">Meninges</tissue>
    </source>
</reference>
<comment type="caution">
    <text evidence="1">The sequence shown here is derived from an EMBL/GenBank/DDBJ whole genome shotgun (WGS) entry which is preliminary data.</text>
</comment>
<evidence type="ECO:0000313" key="2">
    <source>
        <dbReference type="Proteomes" id="UP001196413"/>
    </source>
</evidence>